<dbReference type="InterPro" id="IPR008775">
    <property type="entry name" value="Phytyl_CoA_dOase-like"/>
</dbReference>
<proteinExistence type="predicted"/>
<dbReference type="GO" id="GO:0016706">
    <property type="term" value="F:2-oxoglutarate-dependent dioxygenase activity"/>
    <property type="evidence" value="ECO:0007669"/>
    <property type="project" value="UniProtKB-ARBA"/>
</dbReference>
<dbReference type="RefSeq" id="WP_267775937.1">
    <property type="nucleotide sequence ID" value="NZ_JAPNKE010000002.1"/>
</dbReference>
<keyword evidence="3" id="KW-0560">Oxidoreductase</keyword>
<gene>
    <name evidence="3" type="ORF">OV079_44590</name>
</gene>
<keyword evidence="1" id="KW-0479">Metal-binding</keyword>
<accession>A0A9X3EZQ1</accession>
<keyword evidence="3" id="KW-0223">Dioxygenase</keyword>
<evidence type="ECO:0000313" key="4">
    <source>
        <dbReference type="Proteomes" id="UP001150924"/>
    </source>
</evidence>
<protein>
    <submittedName>
        <fullName evidence="3">Phytanoyl-CoA dioxygenase family protein</fullName>
    </submittedName>
</protein>
<dbReference type="Gene3D" id="2.60.120.620">
    <property type="entry name" value="q2cbj1_9rhob like domain"/>
    <property type="match status" value="1"/>
</dbReference>
<keyword evidence="2" id="KW-0408">Iron</keyword>
<dbReference type="SUPFAM" id="SSF51197">
    <property type="entry name" value="Clavaminate synthase-like"/>
    <property type="match status" value="1"/>
</dbReference>
<organism evidence="3 4">
    <name type="scientific">Nannocystis pusilla</name>
    <dbReference type="NCBI Taxonomy" id="889268"/>
    <lineage>
        <taxon>Bacteria</taxon>
        <taxon>Pseudomonadati</taxon>
        <taxon>Myxococcota</taxon>
        <taxon>Polyangia</taxon>
        <taxon>Nannocystales</taxon>
        <taxon>Nannocystaceae</taxon>
        <taxon>Nannocystis</taxon>
    </lineage>
</organism>
<evidence type="ECO:0000313" key="3">
    <source>
        <dbReference type="EMBL" id="MCY1012495.1"/>
    </source>
</evidence>
<dbReference type="GO" id="GO:0005506">
    <property type="term" value="F:iron ion binding"/>
    <property type="evidence" value="ECO:0007669"/>
    <property type="project" value="UniProtKB-ARBA"/>
</dbReference>
<comment type="caution">
    <text evidence="3">The sequence shown here is derived from an EMBL/GenBank/DDBJ whole genome shotgun (WGS) entry which is preliminary data.</text>
</comment>
<dbReference type="PANTHER" id="PTHR20883:SF15">
    <property type="entry name" value="PHYTANOYL-COA DIOXYGENASE DOMAIN-CONTAINING PROTEIN 1"/>
    <property type="match status" value="1"/>
</dbReference>
<dbReference type="Pfam" id="PF05721">
    <property type="entry name" value="PhyH"/>
    <property type="match status" value="1"/>
</dbReference>
<dbReference type="PANTHER" id="PTHR20883">
    <property type="entry name" value="PHYTANOYL-COA DIOXYGENASE DOMAIN CONTAINING 1"/>
    <property type="match status" value="1"/>
</dbReference>
<name>A0A9X3EZQ1_9BACT</name>
<dbReference type="Proteomes" id="UP001150924">
    <property type="component" value="Unassembled WGS sequence"/>
</dbReference>
<evidence type="ECO:0000256" key="2">
    <source>
        <dbReference type="ARBA" id="ARBA00023004"/>
    </source>
</evidence>
<keyword evidence="4" id="KW-1185">Reference proteome</keyword>
<sequence length="279" mass="31352">MLSRERVDEFREQGFVVLPRLVAAEALASIRGAALAIVDRFDPEAERTVFTTKDRDAGRDDVFFASAEGVRCFLEEGARGADGRLICPPRLAINKIGHALHDLVPEFREFCRQPCFGELLRDLGYAAPVLWQTMFIFKQPRIGGEVRWHQDATYLISEPACVTGLWVALEDAHRDNGCLWVQPGGHRTPLRERYEVDWSRRTGTLHTVDATPWPTDAQAVALEVPAGTVVVFHDHLPHRSSHNHSATSRHAFTMHAAEQGAGWSERNWLQRPTLGDFAL</sequence>
<evidence type="ECO:0000256" key="1">
    <source>
        <dbReference type="ARBA" id="ARBA00022723"/>
    </source>
</evidence>
<dbReference type="EMBL" id="JAPNKE010000002">
    <property type="protein sequence ID" value="MCY1012495.1"/>
    <property type="molecule type" value="Genomic_DNA"/>
</dbReference>
<reference evidence="3" key="1">
    <citation type="submission" date="2022-11" db="EMBL/GenBank/DDBJ databases">
        <title>Minimal conservation of predation-associated metabolite biosynthetic gene clusters underscores biosynthetic potential of Myxococcota including descriptions for ten novel species: Archangium lansinium sp. nov., Myxococcus landrumus sp. nov., Nannocystis bai.</title>
        <authorList>
            <person name="Ahearne A."/>
            <person name="Stevens C."/>
            <person name="Phillips K."/>
        </authorList>
    </citation>
    <scope>NUCLEOTIDE SEQUENCE</scope>
    <source>
        <strain evidence="3">Na p29</strain>
    </source>
</reference>
<dbReference type="AlphaFoldDB" id="A0A9X3EZQ1"/>